<proteinExistence type="predicted"/>
<dbReference type="EMBL" id="LLXL01000527">
    <property type="protein sequence ID" value="PKK71365.1"/>
    <property type="molecule type" value="Genomic_DNA"/>
</dbReference>
<dbReference type="VEuPathDB" id="FungiDB:RhiirA1_429474"/>
<dbReference type="AlphaFoldDB" id="A0A2N1NBT6"/>
<evidence type="ECO:0000313" key="2">
    <source>
        <dbReference type="Proteomes" id="UP000233469"/>
    </source>
</evidence>
<evidence type="ECO:0000313" key="1">
    <source>
        <dbReference type="EMBL" id="PKK71365.1"/>
    </source>
</evidence>
<organism evidence="1 2">
    <name type="scientific">Rhizophagus irregularis</name>
    <dbReference type="NCBI Taxonomy" id="588596"/>
    <lineage>
        <taxon>Eukaryota</taxon>
        <taxon>Fungi</taxon>
        <taxon>Fungi incertae sedis</taxon>
        <taxon>Mucoromycota</taxon>
        <taxon>Glomeromycotina</taxon>
        <taxon>Glomeromycetes</taxon>
        <taxon>Glomerales</taxon>
        <taxon>Glomeraceae</taxon>
        <taxon>Rhizophagus</taxon>
    </lineage>
</organism>
<sequence length="55" mass="6503">MDVVRFVQDCMDDYLFQKGNMDIFKSSSWVQCIKEFKNNPLVKKFMVKKACFASI</sequence>
<gene>
    <name evidence="1" type="ORF">RhiirC2_744752</name>
</gene>
<name>A0A2N1NBT6_9GLOM</name>
<dbReference type="Proteomes" id="UP000233469">
    <property type="component" value="Unassembled WGS sequence"/>
</dbReference>
<reference evidence="1 2" key="1">
    <citation type="submission" date="2016-04" db="EMBL/GenBank/DDBJ databases">
        <title>Genome analyses suggest a sexual origin of heterokaryosis in a supposedly ancient asexual fungus.</title>
        <authorList>
            <person name="Ropars J."/>
            <person name="Sedzielewska K."/>
            <person name="Noel J."/>
            <person name="Charron P."/>
            <person name="Farinelli L."/>
            <person name="Marton T."/>
            <person name="Kruger M."/>
            <person name="Pelin A."/>
            <person name="Brachmann A."/>
            <person name="Corradi N."/>
        </authorList>
    </citation>
    <scope>NUCLEOTIDE SEQUENCE [LARGE SCALE GENOMIC DNA]</scope>
    <source>
        <strain evidence="1 2">C2</strain>
    </source>
</reference>
<protein>
    <submittedName>
        <fullName evidence="1">Uncharacterized protein</fullName>
    </submittedName>
</protein>
<reference evidence="1 2" key="2">
    <citation type="submission" date="2017-10" db="EMBL/GenBank/DDBJ databases">
        <title>Extensive intraspecific genome diversity in a model arbuscular mycorrhizal fungus.</title>
        <authorList>
            <person name="Chen E.C.H."/>
            <person name="Morin E."/>
            <person name="Baudet D."/>
            <person name="Noel J."/>
            <person name="Ndikumana S."/>
            <person name="Charron P."/>
            <person name="St-Onge C."/>
            <person name="Giorgi J."/>
            <person name="Grigoriev I.V."/>
            <person name="Roux C."/>
            <person name="Martin F.M."/>
            <person name="Corradi N."/>
        </authorList>
    </citation>
    <scope>NUCLEOTIDE SEQUENCE [LARGE SCALE GENOMIC DNA]</scope>
    <source>
        <strain evidence="1 2">C2</strain>
    </source>
</reference>
<accession>A0A2N1NBT6</accession>
<comment type="caution">
    <text evidence="1">The sequence shown here is derived from an EMBL/GenBank/DDBJ whole genome shotgun (WGS) entry which is preliminary data.</text>
</comment>